<dbReference type="Proteomes" id="UP000261764">
    <property type="component" value="Chromosome I"/>
</dbReference>
<name>A0A292IIG5_9MOLU</name>
<proteinExistence type="predicted"/>
<keyword evidence="1" id="KW-0812">Transmembrane</keyword>
<organism evidence="2 3">
    <name type="scientific">Mycoplasma amphoriforme A39</name>
    <dbReference type="NCBI Taxonomy" id="572419"/>
    <lineage>
        <taxon>Bacteria</taxon>
        <taxon>Bacillati</taxon>
        <taxon>Mycoplasmatota</taxon>
        <taxon>Mollicutes</taxon>
        <taxon>Mycoplasmataceae</taxon>
        <taxon>Mycoplasma</taxon>
    </lineage>
</organism>
<feature type="transmembrane region" description="Helical" evidence="1">
    <location>
        <begin position="98"/>
        <end position="122"/>
    </location>
</feature>
<dbReference type="NCBIfam" id="NF045771">
    <property type="entry name" value="MPN454_MG319"/>
    <property type="match status" value="1"/>
</dbReference>
<reference evidence="2 3" key="1">
    <citation type="journal article" date="2015" name="Clin. Infect. Dis.">
        <title>Genomic Investigations unmask Mycoplasma amphoriforme, a new respiratory pathogen.</title>
        <authorList>
            <person name="Gillespie S.H."/>
            <person name="Ling C.L."/>
            <person name="Oravcova K."/>
            <person name="Pinheiro M."/>
            <person name="Wells L."/>
            <person name="Bryant J.M."/>
            <person name="McHugh T.D."/>
            <person name="Bebear C."/>
            <person name="Webster D."/>
            <person name="Harris S.R."/>
            <person name="Seth-Smith H.M."/>
            <person name="Thomson N.R."/>
        </authorList>
    </citation>
    <scope>NUCLEOTIDE SEQUENCE [LARGE SCALE GENOMIC DNA]</scope>
    <source>
        <strain evidence="2 3">A39</strain>
    </source>
</reference>
<feature type="transmembrane region" description="Helical" evidence="1">
    <location>
        <begin position="7"/>
        <end position="30"/>
    </location>
</feature>
<accession>A0A292IIG5</accession>
<protein>
    <submittedName>
        <fullName evidence="2">Uncharacterized protein</fullName>
    </submittedName>
</protein>
<keyword evidence="1" id="KW-0472">Membrane</keyword>
<dbReference type="RefSeq" id="WP_343251651.1">
    <property type="nucleotide sequence ID" value="NZ_HG937516.1"/>
</dbReference>
<dbReference type="KEGG" id="mamp:MAMA39_01840"/>
<dbReference type="AlphaFoldDB" id="A0A292IIG5"/>
<evidence type="ECO:0000313" key="2">
    <source>
        <dbReference type="EMBL" id="CDN40307.1"/>
    </source>
</evidence>
<evidence type="ECO:0000313" key="3">
    <source>
        <dbReference type="Proteomes" id="UP000261764"/>
    </source>
</evidence>
<dbReference type="InterPro" id="IPR054989">
    <property type="entry name" value="MPN454_MG319"/>
</dbReference>
<keyword evidence="1" id="KW-1133">Transmembrane helix</keyword>
<gene>
    <name evidence="2" type="ORF">MAMA39_01840</name>
</gene>
<keyword evidence="3" id="KW-1185">Reference proteome</keyword>
<evidence type="ECO:0000256" key="1">
    <source>
        <dbReference type="SAM" id="Phobius"/>
    </source>
</evidence>
<dbReference type="EMBL" id="HG937516">
    <property type="protein sequence ID" value="CDN40307.1"/>
    <property type="molecule type" value="Genomic_DNA"/>
</dbReference>
<sequence length="209" mass="24614">MKSFKHLFIFLGTLVLFIFLVWVFLTTFWFHNLFNPAEMWRRFFSQHASQYARGGQGADLSLYPQFIDRGSVLGRITAFRNFLSSTIIPGPNWITPVILLYLLPFAMGITFSVSILLIIKLVSYLAYGRKHKHEKVGRYDKYDDRSGNYQNRNFHGGNGEKFITRTRQIRPQYYDDFGTVPNKAMRRHGSNIPEPYGYRETQQFRDKNF</sequence>